<gene>
    <name evidence="1" type="ORF">BSK56_10745</name>
</gene>
<proteinExistence type="predicted"/>
<protein>
    <submittedName>
        <fullName evidence="1">Uncharacterized protein</fullName>
    </submittedName>
</protein>
<name>A0ABX3HE16_PAEBO</name>
<evidence type="ECO:0000313" key="2">
    <source>
        <dbReference type="Proteomes" id="UP000187412"/>
    </source>
</evidence>
<keyword evidence="2" id="KW-1185">Reference proteome</keyword>
<accession>A0ABX3HE16</accession>
<evidence type="ECO:0000313" key="1">
    <source>
        <dbReference type="EMBL" id="OMD48752.1"/>
    </source>
</evidence>
<sequence length="315" mass="36862">MGKFYALCLQGDINPAMAYLRSIQPKTEQIEKIEALYINRFFNKHNEVTLKEEDPWVRRVISAYHAYFRMVLTRPDAADDAEVKLMEALRNLIEIEIEQPAALDCIEDHLKEGFAQKGYYFWGGVTPPYRGPYIWRKMETLNFTVELPSISQPVTVHMMKDFILESWISFATCEQRTVGGWAVKESLYCNAKRYEDIEGAEFRISYLKHEAQHLYDFNQFPGLESMDLEYRAKLVELIYYSDHSVLTKFLLQAKNAPKLPHPYASYHIIRNLSALIFKKDYEPGIKQWLDQEYSLISAAAEKLLEQSTQELRKVM</sequence>
<reference evidence="1 2" key="1">
    <citation type="submission" date="2016-10" db="EMBL/GenBank/DDBJ databases">
        <title>Paenibacillus species isolates.</title>
        <authorList>
            <person name="Beno S.M."/>
        </authorList>
    </citation>
    <scope>NUCLEOTIDE SEQUENCE [LARGE SCALE GENOMIC DNA]</scope>
    <source>
        <strain evidence="1 2">FSL H7-0744</strain>
    </source>
</reference>
<dbReference type="RefSeq" id="WP_076110512.1">
    <property type="nucleotide sequence ID" value="NZ_MPTB01000011.1"/>
</dbReference>
<dbReference type="Proteomes" id="UP000187412">
    <property type="component" value="Unassembled WGS sequence"/>
</dbReference>
<comment type="caution">
    <text evidence="1">The sequence shown here is derived from an EMBL/GenBank/DDBJ whole genome shotgun (WGS) entry which is preliminary data.</text>
</comment>
<dbReference type="EMBL" id="MPTB01000011">
    <property type="protein sequence ID" value="OMD48752.1"/>
    <property type="molecule type" value="Genomic_DNA"/>
</dbReference>
<organism evidence="1 2">
    <name type="scientific">Paenibacillus borealis</name>
    <dbReference type="NCBI Taxonomy" id="160799"/>
    <lineage>
        <taxon>Bacteria</taxon>
        <taxon>Bacillati</taxon>
        <taxon>Bacillota</taxon>
        <taxon>Bacilli</taxon>
        <taxon>Bacillales</taxon>
        <taxon>Paenibacillaceae</taxon>
        <taxon>Paenibacillus</taxon>
    </lineage>
</organism>